<dbReference type="Gene3D" id="3.30.2310.20">
    <property type="entry name" value="RelE-like"/>
    <property type="match status" value="1"/>
</dbReference>
<accession>A0ABY5XE85</accession>
<evidence type="ECO:0000313" key="2">
    <source>
        <dbReference type="EMBL" id="UWU12860.1"/>
    </source>
</evidence>
<evidence type="ECO:0000256" key="1">
    <source>
        <dbReference type="ARBA" id="ARBA00022649"/>
    </source>
</evidence>
<dbReference type="Proteomes" id="UP001060123">
    <property type="component" value="Chromosome"/>
</dbReference>
<dbReference type="InterPro" id="IPR007712">
    <property type="entry name" value="RelE/ParE_toxin"/>
</dbReference>
<dbReference type="EMBL" id="CP104143">
    <property type="protein sequence ID" value="UWU12860.1"/>
    <property type="molecule type" value="Genomic_DNA"/>
</dbReference>
<protein>
    <submittedName>
        <fullName evidence="2">Type II toxin-antitoxin system RelE/ParE family toxin</fullName>
    </submittedName>
</protein>
<dbReference type="InterPro" id="IPR035093">
    <property type="entry name" value="RelE/ParE_toxin_dom_sf"/>
</dbReference>
<keyword evidence="1" id="KW-1277">Toxin-antitoxin system</keyword>
<keyword evidence="3" id="KW-1185">Reference proteome</keyword>
<proteinExistence type="predicted"/>
<dbReference type="Pfam" id="PF05016">
    <property type="entry name" value="ParE_toxin"/>
    <property type="match status" value="1"/>
</dbReference>
<reference evidence="2" key="1">
    <citation type="submission" date="2022-09" db="EMBL/GenBank/DDBJ databases">
        <title>Australian commercial rhizobial inoculants.</title>
        <authorList>
            <person name="Kohlmeier M.G."/>
            <person name="O'Hara G.W."/>
            <person name="Colombi E."/>
            <person name="Ramsay J.P."/>
            <person name="Terpolilli J."/>
        </authorList>
    </citation>
    <scope>NUCLEOTIDE SEQUENCE</scope>
    <source>
        <strain evidence="2">WSM1592</strain>
    </source>
</reference>
<dbReference type="RefSeq" id="WP_244915042.1">
    <property type="nucleotide sequence ID" value="NZ_CP104143.1"/>
</dbReference>
<sequence>MSFQLRWTHSALAWLDHIGSYIAKHDPNAARVIERVATTAEALIEHPCWARWRACLALGKWCSLIFPKSLRTGYQEKTSTS</sequence>
<name>A0ABY5XE85_RHISU</name>
<evidence type="ECO:0000313" key="3">
    <source>
        <dbReference type="Proteomes" id="UP001060123"/>
    </source>
</evidence>
<organism evidence="2 3">
    <name type="scientific">Rhizobium sullae</name>
    <name type="common">Rhizobium hedysari</name>
    <dbReference type="NCBI Taxonomy" id="50338"/>
    <lineage>
        <taxon>Bacteria</taxon>
        <taxon>Pseudomonadati</taxon>
        <taxon>Pseudomonadota</taxon>
        <taxon>Alphaproteobacteria</taxon>
        <taxon>Hyphomicrobiales</taxon>
        <taxon>Rhizobiaceae</taxon>
        <taxon>Rhizobium/Agrobacterium group</taxon>
        <taxon>Rhizobium</taxon>
    </lineage>
</organism>
<gene>
    <name evidence="2" type="ORF">N2599_11825</name>
</gene>